<dbReference type="OrthoDB" id="426032at2759"/>
<proteinExistence type="predicted"/>
<dbReference type="EMBL" id="CM008962">
    <property type="protein sequence ID" value="PNW88969.1"/>
    <property type="molecule type" value="Genomic_DNA"/>
</dbReference>
<feature type="compositionally biased region" description="Pro residues" evidence="1">
    <location>
        <begin position="1"/>
        <end position="12"/>
    </location>
</feature>
<protein>
    <recommendedName>
        <fullName evidence="2">Peptidase U32 collagenase domain-containing protein</fullName>
    </recommendedName>
</protein>
<dbReference type="PANTHER" id="PTHR30217:SF10">
    <property type="entry name" value="23S RRNA 5-HYDROXYCYTIDINE C2501 SYNTHASE"/>
    <property type="match status" value="1"/>
</dbReference>
<accession>A0A2K3E859</accession>
<dbReference type="Pfam" id="PF12392">
    <property type="entry name" value="DUF3656"/>
    <property type="match status" value="1"/>
</dbReference>
<dbReference type="KEGG" id="cre:CHLRE_01g052601v5"/>
<organism evidence="3 4">
    <name type="scientific">Chlamydomonas reinhardtii</name>
    <name type="common">Chlamydomonas smithii</name>
    <dbReference type="NCBI Taxonomy" id="3055"/>
    <lineage>
        <taxon>Eukaryota</taxon>
        <taxon>Viridiplantae</taxon>
        <taxon>Chlorophyta</taxon>
        <taxon>core chlorophytes</taxon>
        <taxon>Chlorophyceae</taxon>
        <taxon>CS clade</taxon>
        <taxon>Chlamydomonadales</taxon>
        <taxon>Chlamydomonadaceae</taxon>
        <taxon>Chlamydomonas</taxon>
    </lineage>
</organism>
<dbReference type="GeneID" id="66052175"/>
<dbReference type="InterPro" id="IPR011060">
    <property type="entry name" value="RibuloseP-bd_barrel"/>
</dbReference>
<dbReference type="Gramene" id="PNW88969">
    <property type="protein sequence ID" value="PNW88969"/>
    <property type="gene ID" value="CHLRE_01g052601v5"/>
</dbReference>
<evidence type="ECO:0000256" key="1">
    <source>
        <dbReference type="SAM" id="MobiDB-lite"/>
    </source>
</evidence>
<name>A0A2K3E859_CHLRE</name>
<feature type="domain" description="Peptidase U32 collagenase" evidence="2">
    <location>
        <begin position="284"/>
        <end position="393"/>
    </location>
</feature>
<feature type="region of interest" description="Disordered" evidence="1">
    <location>
        <begin position="528"/>
        <end position="574"/>
    </location>
</feature>
<keyword evidence="4" id="KW-1185">Reference proteome</keyword>
<dbReference type="SUPFAM" id="SSF51366">
    <property type="entry name" value="Ribulose-phoshate binding barrel"/>
    <property type="match status" value="1"/>
</dbReference>
<dbReference type="AlphaFoldDB" id="A0A2K3E859"/>
<dbReference type="InterPro" id="IPR020988">
    <property type="entry name" value="Pept_U32_collagenase"/>
</dbReference>
<dbReference type="STRING" id="3055.A0A2K3E859"/>
<dbReference type="RefSeq" id="XP_042928904.1">
    <property type="nucleotide sequence ID" value="XM_043058990.1"/>
</dbReference>
<reference evidence="3 4" key="1">
    <citation type="journal article" date="2007" name="Science">
        <title>The Chlamydomonas genome reveals the evolution of key animal and plant functions.</title>
        <authorList>
            <person name="Merchant S.S."/>
            <person name="Prochnik S.E."/>
            <person name="Vallon O."/>
            <person name="Harris E.H."/>
            <person name="Karpowicz S.J."/>
            <person name="Witman G.B."/>
            <person name="Terry A."/>
            <person name="Salamov A."/>
            <person name="Fritz-Laylin L.K."/>
            <person name="Marechal-Drouard L."/>
            <person name="Marshall W.F."/>
            <person name="Qu L.H."/>
            <person name="Nelson D.R."/>
            <person name="Sanderfoot A.A."/>
            <person name="Spalding M.H."/>
            <person name="Kapitonov V.V."/>
            <person name="Ren Q."/>
            <person name="Ferris P."/>
            <person name="Lindquist E."/>
            <person name="Shapiro H."/>
            <person name="Lucas S.M."/>
            <person name="Grimwood J."/>
            <person name="Schmutz J."/>
            <person name="Cardol P."/>
            <person name="Cerutti H."/>
            <person name="Chanfreau G."/>
            <person name="Chen C.L."/>
            <person name="Cognat V."/>
            <person name="Croft M.T."/>
            <person name="Dent R."/>
            <person name="Dutcher S."/>
            <person name="Fernandez E."/>
            <person name="Fukuzawa H."/>
            <person name="Gonzalez-Ballester D."/>
            <person name="Gonzalez-Halphen D."/>
            <person name="Hallmann A."/>
            <person name="Hanikenne M."/>
            <person name="Hippler M."/>
            <person name="Inwood W."/>
            <person name="Jabbari K."/>
            <person name="Kalanon M."/>
            <person name="Kuras R."/>
            <person name="Lefebvre P.A."/>
            <person name="Lemaire S.D."/>
            <person name="Lobanov A.V."/>
            <person name="Lohr M."/>
            <person name="Manuell A."/>
            <person name="Meier I."/>
            <person name="Mets L."/>
            <person name="Mittag M."/>
            <person name="Mittelmeier T."/>
            <person name="Moroney J.V."/>
            <person name="Moseley J."/>
            <person name="Napoli C."/>
            <person name="Nedelcu A.M."/>
            <person name="Niyogi K."/>
            <person name="Novoselov S.V."/>
            <person name="Paulsen I.T."/>
            <person name="Pazour G."/>
            <person name="Purton S."/>
            <person name="Ral J.P."/>
            <person name="Riano-Pachon D.M."/>
            <person name="Riekhof W."/>
            <person name="Rymarquis L."/>
            <person name="Schroda M."/>
            <person name="Stern D."/>
            <person name="Umen J."/>
            <person name="Willows R."/>
            <person name="Wilson N."/>
            <person name="Zimmer S.L."/>
            <person name="Allmer J."/>
            <person name="Balk J."/>
            <person name="Bisova K."/>
            <person name="Chen C.J."/>
            <person name="Elias M."/>
            <person name="Gendler K."/>
            <person name="Hauser C."/>
            <person name="Lamb M.R."/>
            <person name="Ledford H."/>
            <person name="Long J.C."/>
            <person name="Minagawa J."/>
            <person name="Page M.D."/>
            <person name="Pan J."/>
            <person name="Pootakham W."/>
            <person name="Roje S."/>
            <person name="Rose A."/>
            <person name="Stahlberg E."/>
            <person name="Terauchi A.M."/>
            <person name="Yang P."/>
            <person name="Ball S."/>
            <person name="Bowler C."/>
            <person name="Dieckmann C.L."/>
            <person name="Gladyshev V.N."/>
            <person name="Green P."/>
            <person name="Jorgensen R."/>
            <person name="Mayfield S."/>
            <person name="Mueller-Roeber B."/>
            <person name="Rajamani S."/>
            <person name="Sayre R.T."/>
            <person name="Brokstein P."/>
            <person name="Dubchak I."/>
            <person name="Goodstein D."/>
            <person name="Hornick L."/>
            <person name="Huang Y.W."/>
            <person name="Jhaveri J."/>
            <person name="Luo Y."/>
            <person name="Martinez D."/>
            <person name="Ngau W.C."/>
            <person name="Otillar B."/>
            <person name="Poliakov A."/>
            <person name="Porter A."/>
            <person name="Szajkowski L."/>
            <person name="Werner G."/>
            <person name="Zhou K."/>
            <person name="Grigoriev I.V."/>
            <person name="Rokhsar D.S."/>
            <person name="Grossman A.R."/>
        </authorList>
    </citation>
    <scope>NUCLEOTIDE SEQUENCE [LARGE SCALE GENOMIC DNA]</scope>
    <source>
        <strain evidence="4">CC-503</strain>
    </source>
</reference>
<dbReference type="InterPro" id="IPR051454">
    <property type="entry name" value="RNA/ubiquinone_mod_enzymes"/>
</dbReference>
<feature type="region of interest" description="Disordered" evidence="1">
    <location>
        <begin position="1"/>
        <end position="20"/>
    </location>
</feature>
<dbReference type="PANTHER" id="PTHR30217">
    <property type="entry name" value="PEPTIDASE U32 FAMILY"/>
    <property type="match status" value="1"/>
</dbReference>
<dbReference type="InterPro" id="IPR001539">
    <property type="entry name" value="Peptidase_U32"/>
</dbReference>
<evidence type="ECO:0000313" key="4">
    <source>
        <dbReference type="Proteomes" id="UP000006906"/>
    </source>
</evidence>
<evidence type="ECO:0000313" key="3">
    <source>
        <dbReference type="EMBL" id="PNW88969.1"/>
    </source>
</evidence>
<dbReference type="Proteomes" id="UP000006906">
    <property type="component" value="Chromosome 1"/>
</dbReference>
<dbReference type="Pfam" id="PF01136">
    <property type="entry name" value="Peptidase_U32"/>
    <property type="match status" value="1"/>
</dbReference>
<sequence length="574" mass="59106">MLSARKPPPPPTAATAAERRRLTPLAHKPEVLAPVGGWPQLRAAVENGADAVYFGLEDFNARARAANFTLEELPAVMSYLHARGVKGFIALNVLVFDEELAAVEERVRAMAAAGVDAVIVQDWGVVELMRRVAPGLPVHGSTQMSITSGEGAAWVAGLGVERVVVGRELSVREIAKVRDAVPGTEVEAFVHGALCVSYSGQCFSSEAWGGRSANRGQCAQACRLPYGLLVDGLLRELGDVSYLLSPQDLMAVEQVPDLIAAGVSCFKIEGRLKGPEYVALTTQEVSGRVGEPLTLTLRALDTPGASSPSSPSGTGCTAASASTSVLLAAASKRPLTAEEVAKGLGPNLGDPTLVVPPGGLDVSGLELEAGLFLPASELKAVRRAAVEALLAARAAAALRTAHGMAPGPLLPQLLAAAAAEPAPPQALALVRSLACTGPVLPSGAARAPEAEAEAGGGGGAGAGAGAGVFFLRDLLRAGVRTLRLELVDEAPQAVAPLLEGYRDVVLGRRGPGDLWRWLATLTDANGAAHGVDAGSLQPARERARGDMKPTAAALKQQQQQQGEKGREAAGSARR</sequence>
<gene>
    <name evidence="3" type="ORF">CHLRE_01g052601v5</name>
</gene>
<dbReference type="InParanoid" id="A0A2K3E859"/>
<evidence type="ECO:0000259" key="2">
    <source>
        <dbReference type="Pfam" id="PF12392"/>
    </source>
</evidence>